<feature type="domain" description="B30.2/SPRY" evidence="2">
    <location>
        <begin position="62"/>
        <end position="249"/>
    </location>
</feature>
<evidence type="ECO:0000313" key="5">
    <source>
        <dbReference type="Proteomes" id="UP001515480"/>
    </source>
</evidence>
<dbReference type="PANTHER" id="PTHR12864">
    <property type="entry name" value="RAN BINDING PROTEIN 9-RELATED"/>
    <property type="match status" value="1"/>
</dbReference>
<protein>
    <recommendedName>
        <fullName evidence="6">Ran-binding protein 10</fullName>
    </recommendedName>
</protein>
<name>A0AB34IQH2_PRYPA</name>
<dbReference type="Pfam" id="PF00622">
    <property type="entry name" value="SPRY"/>
    <property type="match status" value="1"/>
</dbReference>
<accession>A0AB34IQH2</accession>
<dbReference type="InterPro" id="IPR043136">
    <property type="entry name" value="B30.2/SPRY_sf"/>
</dbReference>
<dbReference type="SUPFAM" id="SSF49899">
    <property type="entry name" value="Concanavalin A-like lectins/glucanases"/>
    <property type="match status" value="1"/>
</dbReference>
<dbReference type="Pfam" id="PF10607">
    <property type="entry name" value="CTLH"/>
    <property type="match status" value="1"/>
</dbReference>
<sequence length="510" mass="55763">MASSAPPPLPALHAPSEPTARASSPSSRLPSFRRGMPPRQLPLDRAPCHAGEWAPPVESRAGASPPRAAREARRDAAEPLPSCMDITTRPRSLVVGKDKLSLRYVGKGNHSHDAGSMRANHPCPKRCSVYYFEATVLDAGARGCVSIGLADQFFLLNRRPGWEANTYAYLGEDGKRYNDCERGEPYGPTFGTGDVVGCGLLCDRREVFFTKNGKHLGVAFSDIACSLYPTVSLHSPNESVRVNLGGTPFTFDLDGLVRDARREKLAQVMLYKLPSGVMSKLIEAYLLHYTFDGTLAKLRESAGIADGGAATPNGKGKAERPTAAAVTAEGDVLMDDAGNEEGPRTLEDTMELRRELRARVLRGDIDGAFELCGERYEGLLARHDHAHFLLLCQGFIEVIRGRQPLKAIEYARERLMPFQSAPGMDEAKRALLRDVFALIAYDEPEGEESPVRYLMQPAHRHVVAEALNAAILDEHRLSPTTAIERLLRQLNAVQEAVLDANLGYGKAIEL</sequence>
<dbReference type="InterPro" id="IPR013144">
    <property type="entry name" value="CRA_dom"/>
</dbReference>
<dbReference type="SMART" id="SM00757">
    <property type="entry name" value="CRA"/>
    <property type="match status" value="1"/>
</dbReference>
<feature type="compositionally biased region" description="Low complexity" evidence="1">
    <location>
        <begin position="11"/>
        <end position="34"/>
    </location>
</feature>
<dbReference type="AlphaFoldDB" id="A0AB34IQH2"/>
<dbReference type="InterPro" id="IPR003877">
    <property type="entry name" value="SPRY_dom"/>
</dbReference>
<reference evidence="4 5" key="1">
    <citation type="journal article" date="2024" name="Science">
        <title>Giant polyketide synthase enzymes in the biosynthesis of giant marine polyether toxins.</title>
        <authorList>
            <person name="Fallon T.R."/>
            <person name="Shende V.V."/>
            <person name="Wierzbicki I.H."/>
            <person name="Pendleton A.L."/>
            <person name="Watervoot N.F."/>
            <person name="Auber R.P."/>
            <person name="Gonzalez D.J."/>
            <person name="Wisecaver J.H."/>
            <person name="Moore B.S."/>
        </authorList>
    </citation>
    <scope>NUCLEOTIDE SEQUENCE [LARGE SCALE GENOMIC DNA]</scope>
    <source>
        <strain evidence="4 5">12B1</strain>
    </source>
</reference>
<dbReference type="InterPro" id="IPR050618">
    <property type="entry name" value="Ubq-SigPath_Reg"/>
</dbReference>
<dbReference type="Gene3D" id="2.60.120.920">
    <property type="match status" value="1"/>
</dbReference>
<feature type="compositionally biased region" description="Basic and acidic residues" evidence="1">
    <location>
        <begin position="68"/>
        <end position="77"/>
    </location>
</feature>
<dbReference type="SMART" id="SM00449">
    <property type="entry name" value="SPRY"/>
    <property type="match status" value="1"/>
</dbReference>
<evidence type="ECO:0008006" key="6">
    <source>
        <dbReference type="Google" id="ProtNLM"/>
    </source>
</evidence>
<dbReference type="EMBL" id="JBGBPQ010000022">
    <property type="protein sequence ID" value="KAL1503348.1"/>
    <property type="molecule type" value="Genomic_DNA"/>
</dbReference>
<dbReference type="InterPro" id="IPR006595">
    <property type="entry name" value="CTLH_C"/>
</dbReference>
<evidence type="ECO:0000259" key="3">
    <source>
        <dbReference type="PROSITE" id="PS50897"/>
    </source>
</evidence>
<dbReference type="SMART" id="SM00668">
    <property type="entry name" value="CTLH"/>
    <property type="match status" value="1"/>
</dbReference>
<dbReference type="PROSITE" id="PS50188">
    <property type="entry name" value="B302_SPRY"/>
    <property type="match status" value="1"/>
</dbReference>
<organism evidence="4 5">
    <name type="scientific">Prymnesium parvum</name>
    <name type="common">Toxic golden alga</name>
    <dbReference type="NCBI Taxonomy" id="97485"/>
    <lineage>
        <taxon>Eukaryota</taxon>
        <taxon>Haptista</taxon>
        <taxon>Haptophyta</taxon>
        <taxon>Prymnesiophyceae</taxon>
        <taxon>Prymnesiales</taxon>
        <taxon>Prymnesiaceae</taxon>
        <taxon>Prymnesium</taxon>
    </lineage>
</organism>
<dbReference type="InterPro" id="IPR001870">
    <property type="entry name" value="B30.2/SPRY"/>
</dbReference>
<feature type="compositionally biased region" description="Pro residues" evidence="1">
    <location>
        <begin position="1"/>
        <end position="10"/>
    </location>
</feature>
<evidence type="ECO:0000256" key="1">
    <source>
        <dbReference type="SAM" id="MobiDB-lite"/>
    </source>
</evidence>
<gene>
    <name evidence="4" type="ORF">AB1Y20_011400</name>
</gene>
<comment type="caution">
    <text evidence="4">The sequence shown here is derived from an EMBL/GenBank/DDBJ whole genome shotgun (WGS) entry which is preliminary data.</text>
</comment>
<feature type="region of interest" description="Disordered" evidence="1">
    <location>
        <begin position="1"/>
        <end position="84"/>
    </location>
</feature>
<feature type="compositionally biased region" description="Low complexity" evidence="1">
    <location>
        <begin position="58"/>
        <end position="67"/>
    </location>
</feature>
<proteinExistence type="predicted"/>
<keyword evidence="5" id="KW-1185">Reference proteome</keyword>
<feature type="domain" description="CTLH" evidence="3">
    <location>
        <begin position="349"/>
        <end position="406"/>
    </location>
</feature>
<dbReference type="PROSITE" id="PS50897">
    <property type="entry name" value="CTLH"/>
    <property type="match status" value="1"/>
</dbReference>
<evidence type="ECO:0000259" key="2">
    <source>
        <dbReference type="PROSITE" id="PS50188"/>
    </source>
</evidence>
<dbReference type="Proteomes" id="UP001515480">
    <property type="component" value="Unassembled WGS sequence"/>
</dbReference>
<dbReference type="InterPro" id="IPR013320">
    <property type="entry name" value="ConA-like_dom_sf"/>
</dbReference>
<dbReference type="InterPro" id="IPR024964">
    <property type="entry name" value="CTLH/CRA"/>
</dbReference>
<evidence type="ECO:0000313" key="4">
    <source>
        <dbReference type="EMBL" id="KAL1503348.1"/>
    </source>
</evidence>